<dbReference type="InterPro" id="IPR000182">
    <property type="entry name" value="GNAT_dom"/>
</dbReference>
<dbReference type="InterPro" id="IPR016181">
    <property type="entry name" value="Acyl_CoA_acyltransferase"/>
</dbReference>
<accession>A0ABV4U526</accession>
<dbReference type="PROSITE" id="PS51186">
    <property type="entry name" value="GNAT"/>
    <property type="match status" value="1"/>
</dbReference>
<dbReference type="Proteomes" id="UP001575105">
    <property type="component" value="Unassembled WGS sequence"/>
</dbReference>
<reference evidence="2 3" key="1">
    <citation type="submission" date="2024-08" db="EMBL/GenBank/DDBJ databases">
        <title>Whole-genome sequencing of halo(alkali)philic microorganisms from hypersaline lakes.</title>
        <authorList>
            <person name="Sorokin D.Y."/>
            <person name="Merkel A.Y."/>
            <person name="Messina E."/>
            <person name="Yakimov M."/>
        </authorList>
    </citation>
    <scope>NUCLEOTIDE SEQUENCE [LARGE SCALE GENOMIC DNA]</scope>
    <source>
        <strain evidence="2 3">AB-hyl4</strain>
    </source>
</reference>
<proteinExistence type="predicted"/>
<evidence type="ECO:0000313" key="2">
    <source>
        <dbReference type="EMBL" id="MFA9477942.1"/>
    </source>
</evidence>
<gene>
    <name evidence="2" type="ORF">ACERK3_06480</name>
</gene>
<dbReference type="CDD" id="cd04301">
    <property type="entry name" value="NAT_SF"/>
    <property type="match status" value="1"/>
</dbReference>
<sequence>MTTTNADTSETRQMQDDAFALRNYGREMARFKAKNTGAEVVIRYPRWEDLKQFHAYLNQVHQESLEEPMWFSTRPHDLPQTSRRLAENLKKVEVAGHPFLFVEVEGQIVGQGWVWIGGPNFGADIGYLGLELTKATRGMGIGTKLFEILEAESKNAGAVMIELTMASANRACQLYERLGYKEVGRIPHAVMSNYGKEKWDDRADLVYMIKYL</sequence>
<dbReference type="Gene3D" id="3.40.630.30">
    <property type="match status" value="1"/>
</dbReference>
<evidence type="ECO:0000259" key="1">
    <source>
        <dbReference type="PROSITE" id="PS51186"/>
    </source>
</evidence>
<dbReference type="SUPFAM" id="SSF55729">
    <property type="entry name" value="Acyl-CoA N-acyltransferases (Nat)"/>
    <property type="match status" value="1"/>
</dbReference>
<dbReference type="EMBL" id="JBGUBD010000003">
    <property type="protein sequence ID" value="MFA9477942.1"/>
    <property type="molecule type" value="Genomic_DNA"/>
</dbReference>
<feature type="domain" description="N-acetyltransferase" evidence="1">
    <location>
        <begin position="40"/>
        <end position="212"/>
    </location>
</feature>
<dbReference type="RefSeq" id="WP_425344866.1">
    <property type="nucleotide sequence ID" value="NZ_JBGUBD010000003.1"/>
</dbReference>
<name>A0ABV4U526_9BACT</name>
<dbReference type="Pfam" id="PF00583">
    <property type="entry name" value="Acetyltransf_1"/>
    <property type="match status" value="1"/>
</dbReference>
<organism evidence="2 3">
    <name type="scientific">Natronomicrosphaera hydrolytica</name>
    <dbReference type="NCBI Taxonomy" id="3242702"/>
    <lineage>
        <taxon>Bacteria</taxon>
        <taxon>Pseudomonadati</taxon>
        <taxon>Planctomycetota</taxon>
        <taxon>Phycisphaerae</taxon>
        <taxon>Phycisphaerales</taxon>
        <taxon>Phycisphaeraceae</taxon>
        <taxon>Natronomicrosphaera</taxon>
    </lineage>
</organism>
<protein>
    <submittedName>
        <fullName evidence="2">N-acetyltransferase family protein</fullName>
    </submittedName>
</protein>
<comment type="caution">
    <text evidence="2">The sequence shown here is derived from an EMBL/GenBank/DDBJ whole genome shotgun (WGS) entry which is preliminary data.</text>
</comment>
<keyword evidence="3" id="KW-1185">Reference proteome</keyword>
<evidence type="ECO:0000313" key="3">
    <source>
        <dbReference type="Proteomes" id="UP001575105"/>
    </source>
</evidence>